<comment type="caution">
    <text evidence="2">The sequence shown here is derived from an EMBL/GenBank/DDBJ whole genome shotgun (WGS) entry which is preliminary data.</text>
</comment>
<dbReference type="Pfam" id="PF00149">
    <property type="entry name" value="Metallophos"/>
    <property type="match status" value="1"/>
</dbReference>
<gene>
    <name evidence="2" type="ORF">ACFQY0_01035</name>
</gene>
<dbReference type="SUPFAM" id="SSF56300">
    <property type="entry name" value="Metallo-dependent phosphatases"/>
    <property type="match status" value="1"/>
</dbReference>
<dbReference type="Proteomes" id="UP001596472">
    <property type="component" value="Unassembled WGS sequence"/>
</dbReference>
<dbReference type="CDD" id="cd07379">
    <property type="entry name" value="MPP_239FB"/>
    <property type="match status" value="1"/>
</dbReference>
<dbReference type="InterPro" id="IPR029052">
    <property type="entry name" value="Metallo-depent_PP-like"/>
</dbReference>
<dbReference type="PANTHER" id="PTHR12905:SF0">
    <property type="entry name" value="CALCINEURIN-LIKE PHOSPHOESTERASE DOMAIN-CONTAINING PROTEIN"/>
    <property type="match status" value="1"/>
</dbReference>
<name>A0ABW2L080_9BACT</name>
<sequence>MNSLCIVADTHRKHRELSIPECDILIHCGDFCSFRREDEKTLHDVDTWFAESPAKQVVCVGGNHDFLLQSREFQFSHGTLLEDSMIEINGLLIYGAPWCPDLSGFAYYATQEELIDRWANIPSGVDILVTHTPPFGILDTPSSGTGHLGCPHLLKELRRIQPRLHVFGHIHASRGAQESQTTRFINAAVVGGRQFEVLHAPTMVSLSTRIR</sequence>
<dbReference type="PANTHER" id="PTHR12905">
    <property type="entry name" value="METALLOPHOSPHOESTERASE"/>
    <property type="match status" value="1"/>
</dbReference>
<protein>
    <submittedName>
        <fullName evidence="2">Metallophosphoesterase</fullName>
    </submittedName>
</protein>
<evidence type="ECO:0000313" key="3">
    <source>
        <dbReference type="Proteomes" id="UP001596472"/>
    </source>
</evidence>
<evidence type="ECO:0000313" key="2">
    <source>
        <dbReference type="EMBL" id="MFC7335744.1"/>
    </source>
</evidence>
<feature type="domain" description="Calcineurin-like phosphoesterase" evidence="1">
    <location>
        <begin position="15"/>
        <end position="172"/>
    </location>
</feature>
<reference evidence="3" key="1">
    <citation type="journal article" date="2019" name="Int. J. Syst. Evol. Microbiol.">
        <title>The Global Catalogue of Microorganisms (GCM) 10K type strain sequencing project: providing services to taxonomists for standard genome sequencing and annotation.</title>
        <authorList>
            <consortium name="The Broad Institute Genomics Platform"/>
            <consortium name="The Broad Institute Genome Sequencing Center for Infectious Disease"/>
            <person name="Wu L."/>
            <person name="Ma J."/>
        </authorList>
    </citation>
    <scope>NUCLEOTIDE SEQUENCE [LARGE SCALE GENOMIC DNA]</scope>
    <source>
        <strain evidence="3">CGMCC 4.1467</strain>
    </source>
</reference>
<proteinExistence type="predicted"/>
<accession>A0ABW2L080</accession>
<keyword evidence="3" id="KW-1185">Reference proteome</keyword>
<dbReference type="RefSeq" id="WP_379708166.1">
    <property type="nucleotide sequence ID" value="NZ_JBHTBS010000001.1"/>
</dbReference>
<dbReference type="InterPro" id="IPR051693">
    <property type="entry name" value="UPF0046_metallophosphoest"/>
</dbReference>
<dbReference type="Gene3D" id="3.60.21.10">
    <property type="match status" value="1"/>
</dbReference>
<organism evidence="2 3">
    <name type="scientific">Haloferula chungangensis</name>
    <dbReference type="NCBI Taxonomy" id="1048331"/>
    <lineage>
        <taxon>Bacteria</taxon>
        <taxon>Pseudomonadati</taxon>
        <taxon>Verrucomicrobiota</taxon>
        <taxon>Verrucomicrobiia</taxon>
        <taxon>Verrucomicrobiales</taxon>
        <taxon>Verrucomicrobiaceae</taxon>
        <taxon>Haloferula</taxon>
    </lineage>
</organism>
<dbReference type="InterPro" id="IPR004843">
    <property type="entry name" value="Calcineurin-like_PHP"/>
</dbReference>
<dbReference type="EMBL" id="JBHTBS010000001">
    <property type="protein sequence ID" value="MFC7335744.1"/>
    <property type="molecule type" value="Genomic_DNA"/>
</dbReference>
<evidence type="ECO:0000259" key="1">
    <source>
        <dbReference type="Pfam" id="PF00149"/>
    </source>
</evidence>